<proteinExistence type="predicted"/>
<organism evidence="1 2">
    <name type="scientific">Sphenostylis stenocarpa</name>
    <dbReference type="NCBI Taxonomy" id="92480"/>
    <lineage>
        <taxon>Eukaryota</taxon>
        <taxon>Viridiplantae</taxon>
        <taxon>Streptophyta</taxon>
        <taxon>Embryophyta</taxon>
        <taxon>Tracheophyta</taxon>
        <taxon>Spermatophyta</taxon>
        <taxon>Magnoliopsida</taxon>
        <taxon>eudicotyledons</taxon>
        <taxon>Gunneridae</taxon>
        <taxon>Pentapetalae</taxon>
        <taxon>rosids</taxon>
        <taxon>fabids</taxon>
        <taxon>Fabales</taxon>
        <taxon>Fabaceae</taxon>
        <taxon>Papilionoideae</taxon>
        <taxon>50 kb inversion clade</taxon>
        <taxon>NPAAA clade</taxon>
        <taxon>indigoferoid/millettioid clade</taxon>
        <taxon>Phaseoleae</taxon>
        <taxon>Sphenostylis</taxon>
    </lineage>
</organism>
<dbReference type="EMBL" id="OY731398">
    <property type="protein sequence ID" value="CAJ1881428.1"/>
    <property type="molecule type" value="Genomic_DNA"/>
</dbReference>
<reference evidence="1" key="1">
    <citation type="submission" date="2023-10" db="EMBL/GenBank/DDBJ databases">
        <authorList>
            <person name="Domelevo Entfellner J.-B."/>
        </authorList>
    </citation>
    <scope>NUCLEOTIDE SEQUENCE</scope>
</reference>
<protein>
    <submittedName>
        <fullName evidence="1">Uncharacterized protein</fullName>
    </submittedName>
</protein>
<name>A0AA86V2M8_9FABA</name>
<sequence>MKNFGSDDDKDGILKEIEYIRIPRLLSLYITTSHYITLLATVHKSLLSTDRGGALSVRESHVTRT</sequence>
<keyword evidence="2" id="KW-1185">Reference proteome</keyword>
<accession>A0AA86V2M8</accession>
<evidence type="ECO:0000313" key="2">
    <source>
        <dbReference type="Proteomes" id="UP001189624"/>
    </source>
</evidence>
<gene>
    <name evidence="1" type="ORF">AYBTSS11_LOCUS2691</name>
</gene>
<dbReference type="Proteomes" id="UP001189624">
    <property type="component" value="Chromosome 1"/>
</dbReference>
<dbReference type="Gramene" id="rna-AYBTSS11_LOCUS2691">
    <property type="protein sequence ID" value="CAJ1881428.1"/>
    <property type="gene ID" value="gene-AYBTSS11_LOCUS2691"/>
</dbReference>
<evidence type="ECO:0000313" key="1">
    <source>
        <dbReference type="EMBL" id="CAJ1881428.1"/>
    </source>
</evidence>
<dbReference type="AlphaFoldDB" id="A0AA86V2M8"/>